<name>A0A2S6HM57_9FIRM</name>
<feature type="domain" description="Phosphotyrosine protein phosphatase I" evidence="7">
    <location>
        <begin position="2"/>
        <end position="147"/>
    </location>
</feature>
<evidence type="ECO:0000256" key="3">
    <source>
        <dbReference type="ARBA" id="ARBA00022801"/>
    </source>
</evidence>
<dbReference type="InterPro" id="IPR017867">
    <property type="entry name" value="Tyr_phospatase_low_mol_wt"/>
</dbReference>
<dbReference type="RefSeq" id="WP_104439226.1">
    <property type="nucleotide sequence ID" value="NZ_PTJA01000015.1"/>
</dbReference>
<reference evidence="8 9" key="1">
    <citation type="submission" date="2018-02" db="EMBL/GenBank/DDBJ databases">
        <title>Genomic Encyclopedia of Archaeal and Bacterial Type Strains, Phase II (KMG-II): from individual species to whole genera.</title>
        <authorList>
            <person name="Goeker M."/>
        </authorList>
    </citation>
    <scope>NUCLEOTIDE SEQUENCE [LARGE SCALE GENOMIC DNA]</scope>
    <source>
        <strain evidence="8 9">DSM 3808</strain>
    </source>
</reference>
<evidence type="ECO:0000256" key="2">
    <source>
        <dbReference type="ARBA" id="ARBA00013064"/>
    </source>
</evidence>
<evidence type="ECO:0000313" key="8">
    <source>
        <dbReference type="EMBL" id="PPK78497.1"/>
    </source>
</evidence>
<comment type="caution">
    <text evidence="8">The sequence shown here is derived from an EMBL/GenBank/DDBJ whole genome shotgun (WGS) entry which is preliminary data.</text>
</comment>
<dbReference type="InterPro" id="IPR050438">
    <property type="entry name" value="LMW_PTPase"/>
</dbReference>
<dbReference type="InterPro" id="IPR023485">
    <property type="entry name" value="Ptyr_pPase"/>
</dbReference>
<dbReference type="Pfam" id="PF01451">
    <property type="entry name" value="LMWPc"/>
    <property type="match status" value="1"/>
</dbReference>
<sequence length="155" mass="17428">MIKVLFVCLGNICRSPMAEFVMKDLVEKKDLASEFYIASAATSSEEIGNPVHHGTRNKLKELGISTAGKCAVQLKKKDYEDYDYILGMEQRNIAGIMRIIGSDPKRKIKRLLDYSSNPRDIADPWYTGDFDVTYTDVKEGCEALLDTILKAEGIR</sequence>
<dbReference type="InterPro" id="IPR036196">
    <property type="entry name" value="Ptyr_pPase_sf"/>
</dbReference>
<feature type="active site" description="Nucleophile" evidence="6">
    <location>
        <position position="8"/>
    </location>
</feature>
<dbReference type="EC" id="3.1.3.48" evidence="2"/>
<dbReference type="CDD" id="cd16343">
    <property type="entry name" value="LMWPTP"/>
    <property type="match status" value="1"/>
</dbReference>
<dbReference type="Gene3D" id="3.40.50.2300">
    <property type="match status" value="1"/>
</dbReference>
<dbReference type="Proteomes" id="UP000237749">
    <property type="component" value="Unassembled WGS sequence"/>
</dbReference>
<evidence type="ECO:0000256" key="5">
    <source>
        <dbReference type="ARBA" id="ARBA00051722"/>
    </source>
</evidence>
<evidence type="ECO:0000256" key="4">
    <source>
        <dbReference type="ARBA" id="ARBA00022912"/>
    </source>
</evidence>
<feature type="active site" evidence="6">
    <location>
        <position position="14"/>
    </location>
</feature>
<organism evidence="8 9">
    <name type="scientific">Lacrimispora xylanisolvens</name>
    <dbReference type="NCBI Taxonomy" id="384636"/>
    <lineage>
        <taxon>Bacteria</taxon>
        <taxon>Bacillati</taxon>
        <taxon>Bacillota</taxon>
        <taxon>Clostridia</taxon>
        <taxon>Lachnospirales</taxon>
        <taxon>Lachnospiraceae</taxon>
        <taxon>Lacrimispora</taxon>
    </lineage>
</organism>
<dbReference type="GO" id="GO:0004725">
    <property type="term" value="F:protein tyrosine phosphatase activity"/>
    <property type="evidence" value="ECO:0007669"/>
    <property type="project" value="UniProtKB-EC"/>
</dbReference>
<accession>A0A2S6HM57</accession>
<gene>
    <name evidence="8" type="ORF">BXY41_115172</name>
</gene>
<dbReference type="AlphaFoldDB" id="A0A2S6HM57"/>
<comment type="catalytic activity">
    <reaction evidence="5">
        <text>O-phospho-L-tyrosyl-[protein] + H2O = L-tyrosyl-[protein] + phosphate</text>
        <dbReference type="Rhea" id="RHEA:10684"/>
        <dbReference type="Rhea" id="RHEA-COMP:10136"/>
        <dbReference type="Rhea" id="RHEA-COMP:20101"/>
        <dbReference type="ChEBI" id="CHEBI:15377"/>
        <dbReference type="ChEBI" id="CHEBI:43474"/>
        <dbReference type="ChEBI" id="CHEBI:46858"/>
        <dbReference type="ChEBI" id="CHEBI:61978"/>
        <dbReference type="EC" id="3.1.3.48"/>
    </reaction>
</comment>
<dbReference type="SUPFAM" id="SSF52788">
    <property type="entry name" value="Phosphotyrosine protein phosphatases I"/>
    <property type="match status" value="1"/>
</dbReference>
<proteinExistence type="inferred from homology"/>
<keyword evidence="9" id="KW-1185">Reference proteome</keyword>
<protein>
    <recommendedName>
        <fullName evidence="2">protein-tyrosine-phosphatase</fullName>
        <ecNumber evidence="2">3.1.3.48</ecNumber>
    </recommendedName>
</protein>
<evidence type="ECO:0000256" key="1">
    <source>
        <dbReference type="ARBA" id="ARBA00011063"/>
    </source>
</evidence>
<dbReference type="PANTHER" id="PTHR11717">
    <property type="entry name" value="LOW MOLECULAR WEIGHT PROTEIN TYROSINE PHOSPHATASE"/>
    <property type="match status" value="1"/>
</dbReference>
<evidence type="ECO:0000313" key="9">
    <source>
        <dbReference type="Proteomes" id="UP000237749"/>
    </source>
</evidence>
<evidence type="ECO:0000259" key="7">
    <source>
        <dbReference type="SMART" id="SM00226"/>
    </source>
</evidence>
<dbReference type="SMART" id="SM00226">
    <property type="entry name" value="LMWPc"/>
    <property type="match status" value="1"/>
</dbReference>
<evidence type="ECO:0000256" key="6">
    <source>
        <dbReference type="PIRSR" id="PIRSR617867-1"/>
    </source>
</evidence>
<comment type="similarity">
    <text evidence="1">Belongs to the low molecular weight phosphotyrosine protein phosphatase family.</text>
</comment>
<keyword evidence="4" id="KW-0904">Protein phosphatase</keyword>
<dbReference type="EMBL" id="PTJA01000015">
    <property type="protein sequence ID" value="PPK78497.1"/>
    <property type="molecule type" value="Genomic_DNA"/>
</dbReference>
<feature type="active site" description="Proton donor" evidence="6">
    <location>
        <position position="123"/>
    </location>
</feature>
<dbReference type="PRINTS" id="PR00719">
    <property type="entry name" value="LMWPTPASE"/>
</dbReference>
<keyword evidence="3" id="KW-0378">Hydrolase</keyword>
<dbReference type="PANTHER" id="PTHR11717:SF7">
    <property type="entry name" value="LOW MOLECULAR WEIGHT PHOSPHOTYROSINE PROTEIN PHOSPHATASE"/>
    <property type="match status" value="1"/>
</dbReference>
<dbReference type="OrthoDB" id="9784339at2"/>